<dbReference type="PROSITE" id="PS01180">
    <property type="entry name" value="CUB"/>
    <property type="match status" value="1"/>
</dbReference>
<feature type="domain" description="Ig-like" evidence="8">
    <location>
        <begin position="321"/>
        <end position="424"/>
    </location>
</feature>
<protein>
    <submittedName>
        <fullName evidence="9">Similar to Adgrb3: Adhesion G protein-coupled receptor B3 (Mus musculus)</fullName>
    </submittedName>
</protein>
<keyword evidence="9" id="KW-0675">Receptor</keyword>
<dbReference type="InterPro" id="IPR003599">
    <property type="entry name" value="Ig_sub"/>
</dbReference>
<evidence type="ECO:0000256" key="3">
    <source>
        <dbReference type="SAM" id="Phobius"/>
    </source>
</evidence>
<dbReference type="PROSITE" id="PS50227">
    <property type="entry name" value="G_PROTEIN_RECEP_F2_3"/>
    <property type="match status" value="1"/>
</dbReference>
<dbReference type="SUPFAM" id="SSF49854">
    <property type="entry name" value="Spermadhesin, CUB domain"/>
    <property type="match status" value="1"/>
</dbReference>
<dbReference type="SUPFAM" id="SSF57196">
    <property type="entry name" value="EGF/Laminin"/>
    <property type="match status" value="1"/>
</dbReference>
<feature type="chain" id="PRO_5035302984" evidence="4">
    <location>
        <begin position="29"/>
        <end position="1410"/>
    </location>
</feature>
<keyword evidence="3" id="KW-0812">Transmembrane</keyword>
<dbReference type="Proteomes" id="UP000786811">
    <property type="component" value="Unassembled WGS sequence"/>
</dbReference>
<dbReference type="InterPro" id="IPR001879">
    <property type="entry name" value="GPCR_2_extracellular_dom"/>
</dbReference>
<dbReference type="GO" id="GO:0032589">
    <property type="term" value="C:neuron projection membrane"/>
    <property type="evidence" value="ECO:0007669"/>
    <property type="project" value="TreeGrafter"/>
</dbReference>
<dbReference type="SUPFAM" id="SSF48726">
    <property type="entry name" value="Immunoglobulin"/>
    <property type="match status" value="2"/>
</dbReference>
<feature type="domain" description="EGF-like" evidence="6">
    <location>
        <begin position="214"/>
        <end position="250"/>
    </location>
</feature>
<evidence type="ECO:0000256" key="4">
    <source>
        <dbReference type="SAM" id="SignalP"/>
    </source>
</evidence>
<dbReference type="CDD" id="cd00096">
    <property type="entry name" value="Ig"/>
    <property type="match status" value="1"/>
</dbReference>
<dbReference type="GO" id="GO:0050808">
    <property type="term" value="P:synapse organization"/>
    <property type="evidence" value="ECO:0007669"/>
    <property type="project" value="TreeGrafter"/>
</dbReference>
<evidence type="ECO:0000313" key="10">
    <source>
        <dbReference type="Proteomes" id="UP000786811"/>
    </source>
</evidence>
<dbReference type="InterPro" id="IPR037448">
    <property type="entry name" value="Zig-8"/>
</dbReference>
<dbReference type="InterPro" id="IPR007110">
    <property type="entry name" value="Ig-like_dom"/>
</dbReference>
<name>A0A8J2MTU5_COTCN</name>
<feature type="domain" description="G-protein coupled receptors family 2 profile 1" evidence="7">
    <location>
        <begin position="527"/>
        <end position="581"/>
    </location>
</feature>
<evidence type="ECO:0000256" key="2">
    <source>
        <dbReference type="PROSITE-ProRule" id="PRU00076"/>
    </source>
</evidence>
<feature type="transmembrane region" description="Helical" evidence="3">
    <location>
        <begin position="987"/>
        <end position="1009"/>
    </location>
</feature>
<feature type="transmembrane region" description="Helical" evidence="3">
    <location>
        <begin position="884"/>
        <end position="909"/>
    </location>
</feature>
<dbReference type="PROSITE" id="PS01186">
    <property type="entry name" value="EGF_2"/>
    <property type="match status" value="1"/>
</dbReference>
<dbReference type="InterPro" id="IPR013111">
    <property type="entry name" value="EGF_extracell"/>
</dbReference>
<keyword evidence="2" id="KW-0245">EGF-like domain</keyword>
<comment type="caution">
    <text evidence="2">Lacks conserved residue(s) required for the propagation of feature annotation.</text>
</comment>
<dbReference type="PROSITE" id="PS50026">
    <property type="entry name" value="EGF_3"/>
    <property type="match status" value="1"/>
</dbReference>
<dbReference type="Pfam" id="PF07974">
    <property type="entry name" value="EGF_2"/>
    <property type="match status" value="1"/>
</dbReference>
<keyword evidence="4" id="KW-0732">Signal</keyword>
<dbReference type="Gene3D" id="2.60.40.10">
    <property type="entry name" value="Immunoglobulins"/>
    <property type="match status" value="1"/>
</dbReference>
<evidence type="ECO:0000256" key="1">
    <source>
        <dbReference type="ARBA" id="ARBA00023157"/>
    </source>
</evidence>
<dbReference type="PROSITE" id="PS00022">
    <property type="entry name" value="EGF_1"/>
    <property type="match status" value="1"/>
</dbReference>
<dbReference type="InterPro" id="IPR036179">
    <property type="entry name" value="Ig-like_dom_sf"/>
</dbReference>
<keyword evidence="1 2" id="KW-1015">Disulfide bond</keyword>
<reference evidence="9" key="1">
    <citation type="submission" date="2021-04" db="EMBL/GenBank/DDBJ databases">
        <authorList>
            <person name="Chebbi M.A.C M."/>
        </authorList>
    </citation>
    <scope>NUCLEOTIDE SEQUENCE</scope>
</reference>
<keyword evidence="10" id="KW-1185">Reference proteome</keyword>
<dbReference type="InterPro" id="IPR035914">
    <property type="entry name" value="Sperma_CUB_dom_sf"/>
</dbReference>
<dbReference type="GO" id="GO:0004930">
    <property type="term" value="F:G protein-coupled receptor activity"/>
    <property type="evidence" value="ECO:0007669"/>
    <property type="project" value="InterPro"/>
</dbReference>
<feature type="transmembrane region" description="Helical" evidence="3">
    <location>
        <begin position="1113"/>
        <end position="1132"/>
    </location>
</feature>
<dbReference type="PROSITE" id="PS50835">
    <property type="entry name" value="IG_LIKE"/>
    <property type="match status" value="2"/>
</dbReference>
<evidence type="ECO:0000259" key="7">
    <source>
        <dbReference type="PROSITE" id="PS50227"/>
    </source>
</evidence>
<dbReference type="CDD" id="cd00054">
    <property type="entry name" value="EGF_CA"/>
    <property type="match status" value="1"/>
</dbReference>
<dbReference type="Gene3D" id="4.10.1240.10">
    <property type="entry name" value="GPCR, family 2, extracellular hormone receptor domain"/>
    <property type="match status" value="1"/>
</dbReference>
<feature type="disulfide bond" evidence="2">
    <location>
        <begin position="240"/>
        <end position="249"/>
    </location>
</feature>
<feature type="transmembrane region" description="Helical" evidence="3">
    <location>
        <begin position="956"/>
        <end position="975"/>
    </location>
</feature>
<feature type="domain" description="CUB" evidence="5">
    <location>
        <begin position="46"/>
        <end position="181"/>
    </location>
</feature>
<evidence type="ECO:0000259" key="6">
    <source>
        <dbReference type="PROSITE" id="PS50026"/>
    </source>
</evidence>
<dbReference type="PANTHER" id="PTHR23279">
    <property type="entry name" value="DEFECTIVE PROBOSCIS EXTENSION RESPONSE DPR -RELATED"/>
    <property type="match status" value="1"/>
</dbReference>
<dbReference type="OrthoDB" id="6138650at2759"/>
<gene>
    <name evidence="9" type="ORF">HICCMSTLAB_LOCUS13841</name>
</gene>
<accession>A0A8J2MTU5</accession>
<dbReference type="InterPro" id="IPR000859">
    <property type="entry name" value="CUB_dom"/>
</dbReference>
<feature type="signal peptide" evidence="4">
    <location>
        <begin position="1"/>
        <end position="28"/>
    </location>
</feature>
<feature type="domain" description="Ig-like" evidence="8">
    <location>
        <begin position="430"/>
        <end position="517"/>
    </location>
</feature>
<evidence type="ECO:0000259" key="8">
    <source>
        <dbReference type="PROSITE" id="PS50835"/>
    </source>
</evidence>
<comment type="caution">
    <text evidence="9">The sequence shown here is derived from an EMBL/GenBank/DDBJ whole genome shotgun (WGS) entry which is preliminary data.</text>
</comment>
<dbReference type="Gene3D" id="2.60.120.290">
    <property type="entry name" value="Spermadhesin, CUB domain"/>
    <property type="match status" value="1"/>
</dbReference>
<feature type="transmembrane region" description="Helical" evidence="3">
    <location>
        <begin position="916"/>
        <end position="936"/>
    </location>
</feature>
<organism evidence="9 10">
    <name type="scientific">Cotesia congregata</name>
    <name type="common">Parasitoid wasp</name>
    <name type="synonym">Apanteles congregatus</name>
    <dbReference type="NCBI Taxonomy" id="51543"/>
    <lineage>
        <taxon>Eukaryota</taxon>
        <taxon>Metazoa</taxon>
        <taxon>Ecdysozoa</taxon>
        <taxon>Arthropoda</taxon>
        <taxon>Hexapoda</taxon>
        <taxon>Insecta</taxon>
        <taxon>Pterygota</taxon>
        <taxon>Neoptera</taxon>
        <taxon>Endopterygota</taxon>
        <taxon>Hymenoptera</taxon>
        <taxon>Apocrita</taxon>
        <taxon>Ichneumonoidea</taxon>
        <taxon>Braconidae</taxon>
        <taxon>Microgastrinae</taxon>
        <taxon>Cotesia</taxon>
    </lineage>
</organism>
<proteinExistence type="predicted"/>
<dbReference type="Pfam" id="PF13927">
    <property type="entry name" value="Ig_3"/>
    <property type="match status" value="1"/>
</dbReference>
<dbReference type="EMBL" id="CAJNRD030001124">
    <property type="protein sequence ID" value="CAG5109205.1"/>
    <property type="molecule type" value="Genomic_DNA"/>
</dbReference>
<feature type="transmembrane region" description="Helical" evidence="3">
    <location>
        <begin position="1085"/>
        <end position="1107"/>
    </location>
</feature>
<keyword evidence="3" id="KW-1133">Transmembrane helix</keyword>
<sequence>MLKKVFFKWSIIYLFIFLLAYFINVTDGDSNGYNENNKQTEKSKPCGDYLTSSRGIISTPNFPRQFNVPIKCRWVIDATEIRLSSTNSDNTTIVVYLTQLYVYKGLRFTEYAYYDSPESTNFGAIILKDVTEGNVFDNITLETNRPFLVIEFELERLEGNHIRVLHDLLDVYGFNITYEITSPEEINTDSCSVKNCSFAGNCIVDASFSDNNINVNHRNSICHNGGTCSHIGAEFVKCHCRSGYTGNYCEIPIIADTSEITVTNPNQECQEGTPWCILQCPFFGLSTESDKIRDALNRLVQRRRLNDLILESTHLTFHQKPSLRIKSLEIMNNPKNVNHVRLGDELYLRCVVQGSSAMKYFWYKDEMLVNTSKSVRGIELQKELIDDAYIITLLITKTTLLDAGYYTCQAIDGEIQQCKSIYISVKDEPPNVKILPMSATIEKGNNIQLMCITAPNKESLEIGFGWTKNRALLKLEPGHQVWEDLYPAGSILKIMNAQKSAIYTCNVAHRSMSVRIDVINRTLVPICTKETAWGMRWLDTGPGSAALLECPRHFIGEKVSRLCAMKDATTPMWQTPDFSQCFMWKILNSRELALYPGEGDGIINILAEIEHYSINKKQITNMHESAETFMHIINRILVNENSILRRQLLMQQLIQRNVQNWAKKTTQPTHLALSSMVIDIQPFYVVTVLSTLITETKFLFQIPTEDYTYPYWYNDKVEIRIIKQSRGRRSDESKLFTNQTSLLNGAVILYRNITSFLPNAFVKELEDGTDLEYHFNSRVISVTIVGQESSNKKRNIDISTSKVEIVLTLGHLQQNQSLLKRWNVSCGVEDLSTGSWDLDSCITLIASNNQAETQCICSNPGTFAVFLTTRAVKVVDAKSKPSTFIVLLGCSSCLLQCTMSSIILSVILWKRPTWLNFLKLQTSSALIGAMSIFVYATCNTVPEIEYARTAVTLEAFLLIGMAAPISQALIVYADITYNRRRQLSRHFQPTVIGVITGLPILCILTTELTHNTSTGRRHESWWLIFGGGVYSIFVSCVATMLLIFMLLYTGVLHRAHVLTENVENVSGGGGIVVMKNKFLQQRVRIIHHAAIIICNLILVEVASMFYINYTTEFYHYLFASVSAFFGFGMLILNIGIHTKIPVESAESIPVASASTGAGVFRLPPTTYMRTRGVVTAGNVQHANEMNDEQFSNNPGHPASSTIRRDIFLPEIRVNYSDNINLETYSTSPRKYQESLTNTFHSIPSSMPPPPPEFYHTDSSYNRENDNTTSFSGDQLVIAGDSIDRRRSNTQQADRSSECIAKVLCNADIESRINMTMMMPDVTLAAATTATSSSVDNLVEEKCVDDYTVNVPDIASTSEQQQQKRIRSTSIIEEENPEITITDCDNTTSNTITGVGMLDRISHDLDYLLNR</sequence>
<evidence type="ECO:0000313" key="9">
    <source>
        <dbReference type="EMBL" id="CAG5109205.1"/>
    </source>
</evidence>
<dbReference type="Gene3D" id="2.10.25.10">
    <property type="entry name" value="Laminin"/>
    <property type="match status" value="1"/>
</dbReference>
<dbReference type="InterPro" id="IPR036445">
    <property type="entry name" value="GPCR_2_extracell_dom_sf"/>
</dbReference>
<dbReference type="SMART" id="SM00409">
    <property type="entry name" value="IG"/>
    <property type="match status" value="2"/>
</dbReference>
<keyword evidence="3" id="KW-0472">Membrane</keyword>
<dbReference type="InterPro" id="IPR013783">
    <property type="entry name" value="Ig-like_fold"/>
</dbReference>
<dbReference type="InterPro" id="IPR000742">
    <property type="entry name" value="EGF"/>
</dbReference>
<dbReference type="PANTHER" id="PTHR23279:SF36">
    <property type="entry name" value="DEFECTIVE PROBOSCIS EXTENSION RESPONSE 9, ISOFORM A"/>
    <property type="match status" value="1"/>
</dbReference>
<feature type="transmembrane region" description="Helical" evidence="3">
    <location>
        <begin position="1021"/>
        <end position="1048"/>
    </location>
</feature>
<evidence type="ECO:0000259" key="5">
    <source>
        <dbReference type="PROSITE" id="PS01180"/>
    </source>
</evidence>